<accession>A0A9X0H3Y0</accession>
<reference evidence="2 3" key="1">
    <citation type="submission" date="2015-09" db="EMBL/GenBank/DDBJ databases">
        <title>Genome announcement of multiple Pseudomonas syringae strains.</title>
        <authorList>
            <person name="Thakur S."/>
            <person name="Wang P.W."/>
            <person name="Gong Y."/>
            <person name="Weir B.S."/>
            <person name="Guttman D.S."/>
        </authorList>
    </citation>
    <scope>NUCLEOTIDE SEQUENCE [LARGE SCALE GENOMIC DNA]</scope>
    <source>
        <strain evidence="2 3">ICMP9757</strain>
    </source>
</reference>
<comment type="caution">
    <text evidence="2">The sequence shown here is derived from an EMBL/GenBank/DDBJ whole genome shotgun (WGS) entry which is preliminary data.</text>
</comment>
<keyword evidence="1" id="KW-0812">Transmembrane</keyword>
<dbReference type="Proteomes" id="UP000050345">
    <property type="component" value="Unassembled WGS sequence"/>
</dbReference>
<keyword evidence="1" id="KW-0472">Membrane</keyword>
<protein>
    <submittedName>
        <fullName evidence="2">ABC transporter binding protein-like protein AabH</fullName>
    </submittedName>
</protein>
<evidence type="ECO:0000256" key="1">
    <source>
        <dbReference type="SAM" id="Phobius"/>
    </source>
</evidence>
<organism evidence="2 3">
    <name type="scientific">Pseudomonas syringae pv. daphniphylli</name>
    <dbReference type="NCBI Taxonomy" id="264455"/>
    <lineage>
        <taxon>Bacteria</taxon>
        <taxon>Pseudomonadati</taxon>
        <taxon>Pseudomonadota</taxon>
        <taxon>Gammaproteobacteria</taxon>
        <taxon>Pseudomonadales</taxon>
        <taxon>Pseudomonadaceae</taxon>
        <taxon>Pseudomonas</taxon>
        <taxon>Pseudomonas syringae</taxon>
    </lineage>
</organism>
<evidence type="ECO:0000313" key="2">
    <source>
        <dbReference type="EMBL" id="KPX12644.1"/>
    </source>
</evidence>
<name>A0A9X0H3Y0_PSESX</name>
<keyword evidence="1" id="KW-1133">Transmembrane helix</keyword>
<gene>
    <name evidence="2" type="ORF">ALO73_02696</name>
</gene>
<feature type="transmembrane region" description="Helical" evidence="1">
    <location>
        <begin position="12"/>
        <end position="32"/>
    </location>
</feature>
<evidence type="ECO:0000313" key="3">
    <source>
        <dbReference type="Proteomes" id="UP000050345"/>
    </source>
</evidence>
<proteinExistence type="predicted"/>
<dbReference type="EMBL" id="LJQF01000176">
    <property type="protein sequence ID" value="KPX12644.1"/>
    <property type="molecule type" value="Genomic_DNA"/>
</dbReference>
<sequence>MKGINPLSFPALMGSALLLNAVISFPALAGLLEKGRTDGLTAGIANEQPYV</sequence>
<dbReference type="AlphaFoldDB" id="A0A9X0H3Y0"/>